<organism evidence="2 3">
    <name type="scientific">Pseudoloma neurophilia</name>
    <dbReference type="NCBI Taxonomy" id="146866"/>
    <lineage>
        <taxon>Eukaryota</taxon>
        <taxon>Fungi</taxon>
        <taxon>Fungi incertae sedis</taxon>
        <taxon>Microsporidia</taxon>
        <taxon>Pseudoloma</taxon>
    </lineage>
</organism>
<keyword evidence="3" id="KW-1185">Reference proteome</keyword>
<name>A0A0R0LYK2_9MICR</name>
<accession>A0A0R0LYK2</accession>
<dbReference type="AlphaFoldDB" id="A0A0R0LYK2"/>
<keyword evidence="1" id="KW-0812">Transmembrane</keyword>
<gene>
    <name evidence="2" type="ORF">M153_2700005199</name>
</gene>
<reference evidence="2 3" key="1">
    <citation type="submission" date="2015-07" db="EMBL/GenBank/DDBJ databases">
        <title>The genome of Pseudoloma neurophilia, a relevant intracellular parasite of the zebrafish.</title>
        <authorList>
            <person name="Ndikumana S."/>
            <person name="Pelin A."/>
            <person name="Sanders J."/>
            <person name="Corradi N."/>
        </authorList>
    </citation>
    <scope>NUCLEOTIDE SEQUENCE [LARGE SCALE GENOMIC DNA]</scope>
    <source>
        <strain evidence="2 3">MK1</strain>
    </source>
</reference>
<dbReference type="Proteomes" id="UP000051530">
    <property type="component" value="Unassembled WGS sequence"/>
</dbReference>
<evidence type="ECO:0000313" key="2">
    <source>
        <dbReference type="EMBL" id="KRH94406.1"/>
    </source>
</evidence>
<comment type="caution">
    <text evidence="2">The sequence shown here is derived from an EMBL/GenBank/DDBJ whole genome shotgun (WGS) entry which is preliminary data.</text>
</comment>
<evidence type="ECO:0000313" key="3">
    <source>
        <dbReference type="Proteomes" id="UP000051530"/>
    </source>
</evidence>
<dbReference type="VEuPathDB" id="MicrosporidiaDB:M153_2700005199"/>
<keyword evidence="1" id="KW-0472">Membrane</keyword>
<keyword evidence="1" id="KW-1133">Transmembrane helix</keyword>
<proteinExistence type="predicted"/>
<evidence type="ECO:0000256" key="1">
    <source>
        <dbReference type="SAM" id="Phobius"/>
    </source>
</evidence>
<feature type="transmembrane region" description="Helical" evidence="1">
    <location>
        <begin position="12"/>
        <end position="32"/>
    </location>
</feature>
<protein>
    <submittedName>
        <fullName evidence="2">Uncharacterized protein</fullName>
    </submittedName>
</protein>
<dbReference type="EMBL" id="LGUB01000080">
    <property type="protein sequence ID" value="KRH94406.1"/>
    <property type="molecule type" value="Genomic_DNA"/>
</dbReference>
<sequence>MKDKYSFISSEGINFYLLFARCFVSYLLLCLFDKLLCDFWHNQEEKLPRHNIIFFSVIIFFL</sequence>